<dbReference type="Proteomes" id="UP000199645">
    <property type="component" value="Unassembled WGS sequence"/>
</dbReference>
<dbReference type="STRING" id="35752.SAMN05421541_104107"/>
<dbReference type="EMBL" id="FONV01000004">
    <property type="protein sequence ID" value="SFE86318.1"/>
    <property type="molecule type" value="Genomic_DNA"/>
</dbReference>
<feature type="region of interest" description="Disordered" evidence="1">
    <location>
        <begin position="195"/>
        <end position="232"/>
    </location>
</feature>
<proteinExistence type="predicted"/>
<feature type="transmembrane region" description="Helical" evidence="2">
    <location>
        <begin position="48"/>
        <end position="70"/>
    </location>
</feature>
<feature type="transmembrane region" description="Helical" evidence="2">
    <location>
        <begin position="175"/>
        <end position="193"/>
    </location>
</feature>
<evidence type="ECO:0000313" key="4">
    <source>
        <dbReference type="Proteomes" id="UP000199645"/>
    </source>
</evidence>
<keyword evidence="4" id="KW-1185">Reference proteome</keyword>
<protein>
    <recommendedName>
        <fullName evidence="5">DUF998 domain-containing protein</fullName>
    </recommendedName>
</protein>
<dbReference type="InterPro" id="IPR009339">
    <property type="entry name" value="DUF998"/>
</dbReference>
<evidence type="ECO:0000313" key="3">
    <source>
        <dbReference type="EMBL" id="SFE86318.1"/>
    </source>
</evidence>
<dbReference type="AlphaFoldDB" id="A0A1I2E170"/>
<feature type="transmembrane region" description="Helical" evidence="2">
    <location>
        <begin position="77"/>
        <end position="96"/>
    </location>
</feature>
<keyword evidence="2" id="KW-0472">Membrane</keyword>
<feature type="transmembrane region" description="Helical" evidence="2">
    <location>
        <begin position="116"/>
        <end position="136"/>
    </location>
</feature>
<evidence type="ECO:0000256" key="2">
    <source>
        <dbReference type="SAM" id="Phobius"/>
    </source>
</evidence>
<dbReference type="RefSeq" id="WP_093612703.1">
    <property type="nucleotide sequence ID" value="NZ_FONV01000004.1"/>
</dbReference>
<feature type="compositionally biased region" description="Low complexity" evidence="1">
    <location>
        <begin position="195"/>
        <end position="223"/>
    </location>
</feature>
<evidence type="ECO:0008006" key="5">
    <source>
        <dbReference type="Google" id="ProtNLM"/>
    </source>
</evidence>
<dbReference type="OrthoDB" id="8159487at2"/>
<name>A0A1I2E170_9ACTN</name>
<accession>A0A1I2E170</accession>
<reference evidence="3 4" key="1">
    <citation type="submission" date="2016-10" db="EMBL/GenBank/DDBJ databases">
        <authorList>
            <person name="de Groot N.N."/>
        </authorList>
    </citation>
    <scope>NUCLEOTIDE SEQUENCE [LARGE SCALE GENOMIC DNA]</scope>
    <source>
        <strain evidence="3 4">DSM 43019</strain>
    </source>
</reference>
<feature type="transmembrane region" description="Helical" evidence="2">
    <location>
        <begin position="143"/>
        <end position="169"/>
    </location>
</feature>
<sequence length="232" mass="23686">MGGVTRVLPFFGVLAAVQMPVVTTVDGLLRPGFDPMRQWISHLGLGEYGWIGAANLATCGFWLILAAAGLWRRADRWAAGLVLWCGVCLIALAVVRTDAGLGFPPGVPVEHTVRGLIHQMISVTLAVAGVGAVSRLGPRRPALLVAGVVTTLFTAATGLVLLDAAGVLAATPSGLLERVALFTGLGWIGVFSGRAASGSSGRRRCAASPTGGAGPARTPGAARETAEAESGR</sequence>
<gene>
    <name evidence="3" type="ORF">SAMN05421541_104107</name>
</gene>
<evidence type="ECO:0000256" key="1">
    <source>
        <dbReference type="SAM" id="MobiDB-lite"/>
    </source>
</evidence>
<organism evidence="3 4">
    <name type="scientific">Actinoplanes philippinensis</name>
    <dbReference type="NCBI Taxonomy" id="35752"/>
    <lineage>
        <taxon>Bacteria</taxon>
        <taxon>Bacillati</taxon>
        <taxon>Actinomycetota</taxon>
        <taxon>Actinomycetes</taxon>
        <taxon>Micromonosporales</taxon>
        <taxon>Micromonosporaceae</taxon>
        <taxon>Actinoplanes</taxon>
    </lineage>
</organism>
<keyword evidence="2" id="KW-1133">Transmembrane helix</keyword>
<keyword evidence="2" id="KW-0812">Transmembrane</keyword>
<dbReference type="Pfam" id="PF06197">
    <property type="entry name" value="DUF998"/>
    <property type="match status" value="1"/>
</dbReference>